<dbReference type="FunFam" id="3.30.40.10:FF:000141">
    <property type="entry name" value="Ubiquitinyl hydrolase 1"/>
    <property type="match status" value="1"/>
</dbReference>
<dbReference type="PANTHER" id="PTHR21646">
    <property type="entry name" value="UBIQUITIN CARBOXYL-TERMINAL HYDROLASE"/>
    <property type="match status" value="1"/>
</dbReference>
<dbReference type="GO" id="GO:0008270">
    <property type="term" value="F:zinc ion binding"/>
    <property type="evidence" value="ECO:0007669"/>
    <property type="project" value="UniProtKB-KW"/>
</dbReference>
<evidence type="ECO:0000256" key="9">
    <source>
        <dbReference type="SAM" id="MobiDB-lite"/>
    </source>
</evidence>
<keyword evidence="6 12" id="KW-0378">Hydrolase</keyword>
<comment type="catalytic activity">
    <reaction evidence="1">
        <text>Thiol-dependent hydrolysis of ester, thioester, amide, peptide and isopeptide bonds formed by the C-terminal Gly of ubiquitin (a 76-residue protein attached to proteins as an intracellular targeting signal).</text>
        <dbReference type="EC" id="3.4.19.12"/>
    </reaction>
</comment>
<gene>
    <name evidence="12" type="ORF">Cadr_000027337</name>
</gene>
<dbReference type="Pfam" id="PF02148">
    <property type="entry name" value="zf-UBP"/>
    <property type="match status" value="1"/>
</dbReference>
<dbReference type="InterPro" id="IPR001394">
    <property type="entry name" value="Peptidase_C19_UCH"/>
</dbReference>
<protein>
    <recommendedName>
        <fullName evidence="2">ubiquitinyl hydrolase 1</fullName>
        <ecNumber evidence="2">3.4.19.12</ecNumber>
    </recommendedName>
</protein>
<evidence type="ECO:0000259" key="11">
    <source>
        <dbReference type="PROSITE" id="PS50271"/>
    </source>
</evidence>
<dbReference type="PANTHER" id="PTHR21646:SF40">
    <property type="entry name" value="UBIQUITIN CARBOXYL-TERMINAL HYDROLASE 22"/>
    <property type="match status" value="1"/>
</dbReference>
<dbReference type="InterPro" id="IPR018200">
    <property type="entry name" value="USP_CS"/>
</dbReference>
<feature type="region of interest" description="Disordered" evidence="9">
    <location>
        <begin position="119"/>
        <end position="140"/>
    </location>
</feature>
<keyword evidence="7" id="KW-0862">Zinc</keyword>
<evidence type="ECO:0000256" key="7">
    <source>
        <dbReference type="ARBA" id="ARBA00022833"/>
    </source>
</evidence>
<evidence type="ECO:0000313" key="13">
    <source>
        <dbReference type="Proteomes" id="UP000299084"/>
    </source>
</evidence>
<evidence type="ECO:0000256" key="5">
    <source>
        <dbReference type="ARBA" id="ARBA00022786"/>
    </source>
</evidence>
<dbReference type="GO" id="GO:0004843">
    <property type="term" value="F:cysteine-type deubiquitinase activity"/>
    <property type="evidence" value="ECO:0007669"/>
    <property type="project" value="UniProtKB-EC"/>
</dbReference>
<feature type="region of interest" description="Disordered" evidence="9">
    <location>
        <begin position="612"/>
        <end position="648"/>
    </location>
</feature>
<evidence type="ECO:0000256" key="1">
    <source>
        <dbReference type="ARBA" id="ARBA00000707"/>
    </source>
</evidence>
<dbReference type="Gene3D" id="3.30.40.10">
    <property type="entry name" value="Zinc/RING finger domain, C3HC4 (zinc finger)"/>
    <property type="match status" value="1"/>
</dbReference>
<dbReference type="Gene3D" id="3.90.70.10">
    <property type="entry name" value="Cysteine proteinases"/>
    <property type="match status" value="2"/>
</dbReference>
<dbReference type="Pfam" id="PF00443">
    <property type="entry name" value="UCH"/>
    <property type="match status" value="2"/>
</dbReference>
<keyword evidence="4 8" id="KW-0863">Zinc-finger</keyword>
<dbReference type="SUPFAM" id="SSF57850">
    <property type="entry name" value="RING/U-box"/>
    <property type="match status" value="1"/>
</dbReference>
<accession>A0A5N4CCN0</accession>
<evidence type="ECO:0000256" key="2">
    <source>
        <dbReference type="ARBA" id="ARBA00012759"/>
    </source>
</evidence>
<dbReference type="GO" id="GO:0016579">
    <property type="term" value="P:protein deubiquitination"/>
    <property type="evidence" value="ECO:0007669"/>
    <property type="project" value="InterPro"/>
</dbReference>
<evidence type="ECO:0000256" key="3">
    <source>
        <dbReference type="ARBA" id="ARBA00022723"/>
    </source>
</evidence>
<dbReference type="InterPro" id="IPR013083">
    <property type="entry name" value="Znf_RING/FYVE/PHD"/>
</dbReference>
<feature type="domain" description="USP" evidence="10">
    <location>
        <begin position="298"/>
        <end position="608"/>
    </location>
</feature>
<dbReference type="AlphaFoldDB" id="A0A5N4CCN0"/>
<feature type="domain" description="UBP-type" evidence="11">
    <location>
        <begin position="146"/>
        <end position="260"/>
    </location>
</feature>
<keyword evidence="5" id="KW-0833">Ubl conjugation pathway</keyword>
<keyword evidence="3" id="KW-0479">Metal-binding</keyword>
<organism evidence="12 13">
    <name type="scientific">Camelus dromedarius</name>
    <name type="common">Dromedary</name>
    <name type="synonym">Arabian camel</name>
    <dbReference type="NCBI Taxonomy" id="9838"/>
    <lineage>
        <taxon>Eukaryota</taxon>
        <taxon>Metazoa</taxon>
        <taxon>Chordata</taxon>
        <taxon>Craniata</taxon>
        <taxon>Vertebrata</taxon>
        <taxon>Euteleostomi</taxon>
        <taxon>Mammalia</taxon>
        <taxon>Eutheria</taxon>
        <taxon>Laurasiatheria</taxon>
        <taxon>Artiodactyla</taxon>
        <taxon>Tylopoda</taxon>
        <taxon>Camelidae</taxon>
        <taxon>Camelus</taxon>
    </lineage>
</organism>
<dbReference type="EMBL" id="JWIN03000029">
    <property type="protein sequence ID" value="KAB1256617.1"/>
    <property type="molecule type" value="Genomic_DNA"/>
</dbReference>
<comment type="caution">
    <text evidence="12">The sequence shown here is derived from an EMBL/GenBank/DDBJ whole genome shotgun (WGS) entry which is preliminary data.</text>
</comment>
<sequence length="648" mass="71487">MVIRAPSRLLVLLGRLPAPLAPLLLLLGVYALSLNLQLQLWPFTAPLRLFPPAALPYEGPRGGRLHQFQPSQPPQPSHLRPTYVRKAVLDRPVPADAARAAPTTPRRAAPLCPWPVQPRAALASSSSPPAPRPEPDGEAMESELVVTPPGCFKVDNWKQNLRAIYQCFVWSGSAEAGKPKAKSCVCHVCGVHLNRLHSCLHCVFFGCFTKKHIHEHAKVKRHNLAIELVYGGIYCFLCQDYIYKDIEIIAKEKQRKAWKMQGVGEKFSTWEPTKRELELMKHNPKQRKITSNCTMGLRGLINLGNTCFMNCIVQALMHTPLLRDFFLDAEPRLLPGLRDVISLPGVLLRAPGPPHPIQAAAPGVDSRPPPGGVRAAGCARVPHRGPGRDDSGKKADNPNHCSCIIDQIFTGGLQSDVTCQVCHGVSTTIDPFWDISLDLPGSSTPFWPLSPRSEGSVVNGESHVAGTTTLTDCLLSYQEPTKQLTMKKLPIVACFHLKRLEHSAKLRWKITTYVSFPLELDMTPFMASSKESRMNGQHQPPTDGFSNDNKYSLFVVVNHQGTLESGHYTSFIRQHKDQWFKCDDAIITKAGIADVLDSEGYLLTSSRRRVGKARRTTLTSPASGYRHPPGASQEEGSLPGLWRAAPAP</sequence>
<dbReference type="PROSITE" id="PS50271">
    <property type="entry name" value="ZF_UBP"/>
    <property type="match status" value="1"/>
</dbReference>
<keyword evidence="13" id="KW-1185">Reference proteome</keyword>
<dbReference type="InterPro" id="IPR050185">
    <property type="entry name" value="Ub_carboxyl-term_hydrolase"/>
</dbReference>
<dbReference type="PROSITE" id="PS00972">
    <property type="entry name" value="USP_1"/>
    <property type="match status" value="1"/>
</dbReference>
<evidence type="ECO:0000313" key="12">
    <source>
        <dbReference type="EMBL" id="KAB1256617.1"/>
    </source>
</evidence>
<evidence type="ECO:0000256" key="6">
    <source>
        <dbReference type="ARBA" id="ARBA00022801"/>
    </source>
</evidence>
<feature type="compositionally biased region" description="Basic and acidic residues" evidence="9">
    <location>
        <begin position="386"/>
        <end position="396"/>
    </location>
</feature>
<feature type="region of interest" description="Disordered" evidence="9">
    <location>
        <begin position="362"/>
        <end position="396"/>
    </location>
</feature>
<dbReference type="InterPro" id="IPR038765">
    <property type="entry name" value="Papain-like_cys_pep_sf"/>
</dbReference>
<reference evidence="12 13" key="1">
    <citation type="journal article" date="2019" name="Mol. Ecol. Resour.">
        <title>Improving Illumina assemblies with Hi-C and long reads: an example with the North African dromedary.</title>
        <authorList>
            <person name="Elbers J.P."/>
            <person name="Rogers M.F."/>
            <person name="Perelman P.L."/>
            <person name="Proskuryakova A.A."/>
            <person name="Serdyukova N.A."/>
            <person name="Johnson W.E."/>
            <person name="Horin P."/>
            <person name="Corander J."/>
            <person name="Murphy D."/>
            <person name="Burger P.A."/>
        </authorList>
    </citation>
    <scope>NUCLEOTIDE SEQUENCE [LARGE SCALE GENOMIC DNA]</scope>
    <source>
        <strain evidence="12">Drom800</strain>
        <tissue evidence="12">Blood</tissue>
    </source>
</reference>
<evidence type="ECO:0000259" key="10">
    <source>
        <dbReference type="PROSITE" id="PS50235"/>
    </source>
</evidence>
<dbReference type="PROSITE" id="PS50235">
    <property type="entry name" value="USP_3"/>
    <property type="match status" value="1"/>
</dbReference>
<dbReference type="InterPro" id="IPR001607">
    <property type="entry name" value="Znf_UBP"/>
</dbReference>
<evidence type="ECO:0000256" key="8">
    <source>
        <dbReference type="PROSITE-ProRule" id="PRU00502"/>
    </source>
</evidence>
<dbReference type="GO" id="GO:0006508">
    <property type="term" value="P:proteolysis"/>
    <property type="evidence" value="ECO:0007669"/>
    <property type="project" value="UniProtKB-KW"/>
</dbReference>
<evidence type="ECO:0000256" key="4">
    <source>
        <dbReference type="ARBA" id="ARBA00022771"/>
    </source>
</evidence>
<dbReference type="Proteomes" id="UP000299084">
    <property type="component" value="Unassembled WGS sequence"/>
</dbReference>
<dbReference type="InterPro" id="IPR028889">
    <property type="entry name" value="USP"/>
</dbReference>
<dbReference type="GO" id="GO:0005634">
    <property type="term" value="C:nucleus"/>
    <property type="evidence" value="ECO:0007669"/>
    <property type="project" value="UniProtKB-SubCell"/>
</dbReference>
<dbReference type="EC" id="3.4.19.12" evidence="2"/>
<name>A0A5N4CCN0_CAMDR</name>
<dbReference type="SUPFAM" id="SSF54001">
    <property type="entry name" value="Cysteine proteinases"/>
    <property type="match status" value="1"/>
</dbReference>
<proteinExistence type="predicted"/>